<dbReference type="Proteomes" id="UP000034893">
    <property type="component" value="Unassembled WGS sequence"/>
</dbReference>
<reference evidence="2 3" key="1">
    <citation type="journal article" date="2015" name="Nature">
        <title>rRNA introns, odd ribosomes, and small enigmatic genomes across a large radiation of phyla.</title>
        <authorList>
            <person name="Brown C.T."/>
            <person name="Hug L.A."/>
            <person name="Thomas B.C."/>
            <person name="Sharon I."/>
            <person name="Castelle C.J."/>
            <person name="Singh A."/>
            <person name="Wilkins M.J."/>
            <person name="Williams K.H."/>
            <person name="Banfield J.F."/>
        </authorList>
    </citation>
    <scope>NUCLEOTIDE SEQUENCE [LARGE SCALE GENOMIC DNA]</scope>
</reference>
<dbReference type="EMBL" id="LBVP01000023">
    <property type="protein sequence ID" value="KKQ88290.1"/>
    <property type="molecule type" value="Genomic_DNA"/>
</dbReference>
<feature type="domain" description="PD-(D/E)XK endonuclease-like" evidence="1">
    <location>
        <begin position="82"/>
        <end position="209"/>
    </location>
</feature>
<comment type="caution">
    <text evidence="2">The sequence shown here is derived from an EMBL/GenBank/DDBJ whole genome shotgun (WGS) entry which is preliminary data.</text>
</comment>
<dbReference type="Pfam" id="PF12705">
    <property type="entry name" value="PDDEXK_1"/>
    <property type="match status" value="1"/>
</dbReference>
<gene>
    <name evidence="2" type="ORF">UT12_C0023G0008</name>
</gene>
<accession>A0A0G0LK09</accession>
<evidence type="ECO:0000259" key="1">
    <source>
        <dbReference type="Pfam" id="PF12705"/>
    </source>
</evidence>
<organism evidence="2 3">
    <name type="scientific">Candidatus Curtissbacteria bacterium GW2011_GWC2_38_9</name>
    <dbReference type="NCBI Taxonomy" id="1618414"/>
    <lineage>
        <taxon>Bacteria</taxon>
        <taxon>Candidatus Curtissiibacteriota</taxon>
    </lineage>
</organism>
<protein>
    <recommendedName>
        <fullName evidence="1">PD-(D/E)XK endonuclease-like domain-containing protein</fullName>
    </recommendedName>
</protein>
<evidence type="ECO:0000313" key="3">
    <source>
        <dbReference type="Proteomes" id="UP000034893"/>
    </source>
</evidence>
<proteinExistence type="predicted"/>
<sequence>MAKDGRVWLSHTGVESLERCPRCFWLSYRRKIRQPEGIVSRLANRFDTVLKNYFNMYRPDLPPMVEGKLQGRLQDPFQEKYFVTIDAKYGFWGKLDECLVDDQNQLVPIDFKTSSSDPREKETLAAYQAQIDAYIYLLSQKKQNVADIGYLIYVYPDLGKYLHRGFPMVVHLVKLKGDPDRTVKRIARAIEILEGRIPKASSDCDFCAWYDKISEELAPRNLKLIED</sequence>
<evidence type="ECO:0000313" key="2">
    <source>
        <dbReference type="EMBL" id="KKQ88290.1"/>
    </source>
</evidence>
<dbReference type="InterPro" id="IPR011604">
    <property type="entry name" value="PDDEXK-like_dom_sf"/>
</dbReference>
<dbReference type="InterPro" id="IPR038726">
    <property type="entry name" value="PDDEXK_AddAB-type"/>
</dbReference>
<dbReference type="AlphaFoldDB" id="A0A0G0LK09"/>
<dbReference type="Gene3D" id="3.90.320.10">
    <property type="match status" value="1"/>
</dbReference>
<name>A0A0G0LK09_9BACT</name>